<gene>
    <name evidence="1" type="ORF">PADG_12184</name>
</gene>
<dbReference type="EMBL" id="KN275965">
    <property type="protein sequence ID" value="KGM91726.1"/>
    <property type="molecule type" value="Genomic_DNA"/>
</dbReference>
<sequence>MLKRDSSLVNLENATGITPLEIAENKLITYLLQTLNTTILKINHENYRSGTKFKLSAFSTFNSIDDELTILWKKCSQSKIMQLLRNASAKSDKKRILISLQDANELVRCGGDDDEEGDRDRAGNSNNMMTDKVKTWMSILDKRSFE</sequence>
<dbReference type="AlphaFoldDB" id="A0A0A0HUR6"/>
<dbReference type="VEuPathDB" id="FungiDB:PADG_12184"/>
<protein>
    <submittedName>
        <fullName evidence="1">Uncharacterized protein</fullName>
    </submittedName>
</protein>
<accession>A0A0A0HUR6</accession>
<dbReference type="InParanoid" id="A0A0A0HUR6"/>
<proteinExistence type="predicted"/>
<keyword evidence="2" id="KW-1185">Reference proteome</keyword>
<name>A0A0A0HUR6_PARBD</name>
<dbReference type="HOGENOM" id="CLU_1778050_0_0_1"/>
<dbReference type="STRING" id="502780.A0A0A0HUR6"/>
<organism evidence="1 2">
    <name type="scientific">Paracoccidioides brasiliensis (strain Pb18)</name>
    <dbReference type="NCBI Taxonomy" id="502780"/>
    <lineage>
        <taxon>Eukaryota</taxon>
        <taxon>Fungi</taxon>
        <taxon>Dikarya</taxon>
        <taxon>Ascomycota</taxon>
        <taxon>Pezizomycotina</taxon>
        <taxon>Eurotiomycetes</taxon>
        <taxon>Eurotiomycetidae</taxon>
        <taxon>Onygenales</taxon>
        <taxon>Ajellomycetaceae</taxon>
        <taxon>Paracoccidioides</taxon>
    </lineage>
</organism>
<reference evidence="1 2" key="1">
    <citation type="journal article" date="2011" name="PLoS Genet.">
        <title>Comparative genomic analysis of human fungal pathogens causing paracoccidioidomycosis.</title>
        <authorList>
            <person name="Desjardins C.A."/>
            <person name="Champion M.D."/>
            <person name="Holder J.W."/>
            <person name="Muszewska A."/>
            <person name="Goldberg J."/>
            <person name="Bailao A.M."/>
            <person name="Brigido M.M."/>
            <person name="Ferreira M.E."/>
            <person name="Garcia A.M."/>
            <person name="Grynberg M."/>
            <person name="Gujja S."/>
            <person name="Heiman D.I."/>
            <person name="Henn M.R."/>
            <person name="Kodira C.D."/>
            <person name="Leon-Narvaez H."/>
            <person name="Longo L.V."/>
            <person name="Ma L.J."/>
            <person name="Malavazi I."/>
            <person name="Matsuo A.L."/>
            <person name="Morais F.V."/>
            <person name="Pereira M."/>
            <person name="Rodriguez-Brito S."/>
            <person name="Sakthikumar S."/>
            <person name="Salem-Izacc S.M."/>
            <person name="Sykes S.M."/>
            <person name="Teixeira M.M."/>
            <person name="Vallejo M.C."/>
            <person name="Walter M.E."/>
            <person name="Yandava C."/>
            <person name="Young S."/>
            <person name="Zeng Q."/>
            <person name="Zucker J."/>
            <person name="Felipe M.S."/>
            <person name="Goldman G.H."/>
            <person name="Haas B.J."/>
            <person name="McEwen J.G."/>
            <person name="Nino-Vega G."/>
            <person name="Puccia R."/>
            <person name="San-Blas G."/>
            <person name="Soares C.M."/>
            <person name="Birren B.W."/>
            <person name="Cuomo C.A."/>
        </authorList>
    </citation>
    <scope>NUCLEOTIDE SEQUENCE [LARGE SCALE GENOMIC DNA]</scope>
    <source>
        <strain evidence="1 2">Pb18</strain>
    </source>
</reference>
<dbReference type="GeneID" id="22588081"/>
<dbReference type="KEGG" id="pbn:PADG_12184"/>
<dbReference type="Proteomes" id="UP000001628">
    <property type="component" value="Unassembled WGS sequence"/>
</dbReference>
<evidence type="ECO:0000313" key="2">
    <source>
        <dbReference type="Proteomes" id="UP000001628"/>
    </source>
</evidence>
<dbReference type="RefSeq" id="XP_010762318.1">
    <property type="nucleotide sequence ID" value="XM_010764016.1"/>
</dbReference>
<evidence type="ECO:0000313" key="1">
    <source>
        <dbReference type="EMBL" id="KGM91726.1"/>
    </source>
</evidence>